<dbReference type="InterPro" id="IPR002420">
    <property type="entry name" value="PI3K-type_C2_dom"/>
</dbReference>
<dbReference type="RefSeq" id="XP_029010393.1">
    <property type="nucleotide sequence ID" value="XM_029154560.3"/>
</dbReference>
<dbReference type="Pfam" id="PF00792">
    <property type="entry name" value="PI3K_C2"/>
    <property type="match status" value="1"/>
</dbReference>
<evidence type="ECO:0000259" key="2">
    <source>
        <dbReference type="PROSITE" id="PS51547"/>
    </source>
</evidence>
<dbReference type="CDD" id="cd04012">
    <property type="entry name" value="C2A_PI3K_class_II"/>
    <property type="match status" value="1"/>
</dbReference>
<evidence type="ECO:0000313" key="4">
    <source>
        <dbReference type="RefSeq" id="XP_029010393.1"/>
    </source>
</evidence>
<proteinExistence type="inferred from homology"/>
<sequence>MCSLTHNGKNLFKPVQSKKVGTYKSFFYHIKWDELINFPIAVAVLPLESILALTLYGVQNQSASGSPDSNKQRKAPESLGRVSMPLFDFRRVLARGSRLLCLWASTHGAATAGGSTGSRKRLPTERIVLQVDFPNSPVDVLYVGPKEAPSPEPQALEELGLDLQRKLEKICSRASNFGY</sequence>
<gene>
    <name evidence="4" type="primary">LOC114857769</name>
</gene>
<dbReference type="Proteomes" id="UP000515150">
    <property type="component" value="Chromosome 6"/>
</dbReference>
<dbReference type="PROSITE" id="PS51547">
    <property type="entry name" value="C2_PI3K"/>
    <property type="match status" value="1"/>
</dbReference>
<name>A0A6P7MVN3_BETSP</name>
<dbReference type="Gene3D" id="2.60.40.150">
    <property type="entry name" value="C2 domain"/>
    <property type="match status" value="1"/>
</dbReference>
<dbReference type="GeneID" id="114857769"/>
<accession>A0A6P7MVN3</accession>
<protein>
    <submittedName>
        <fullName evidence="4">Phosphatidylinositol 4-phosphate 3-kinase C2 domain-containing subunit alpha-like</fullName>
    </submittedName>
</protein>
<dbReference type="OrthoDB" id="8946044at2759"/>
<comment type="similarity">
    <text evidence="1">Belongs to the PI3/PI4-kinase family.</text>
</comment>
<dbReference type="KEGG" id="bspl:114857769"/>
<reference evidence="4" key="1">
    <citation type="submission" date="2025-08" db="UniProtKB">
        <authorList>
            <consortium name="RefSeq"/>
        </authorList>
    </citation>
    <scope>IDENTIFICATION</scope>
</reference>
<evidence type="ECO:0000313" key="3">
    <source>
        <dbReference type="Proteomes" id="UP000515150"/>
    </source>
</evidence>
<dbReference type="SUPFAM" id="SSF49562">
    <property type="entry name" value="C2 domain (Calcium/lipid-binding domain, CaLB)"/>
    <property type="match status" value="1"/>
</dbReference>
<keyword evidence="3" id="KW-1185">Reference proteome</keyword>
<evidence type="ECO:0000256" key="1">
    <source>
        <dbReference type="PROSITE-ProRule" id="PRU00880"/>
    </source>
</evidence>
<dbReference type="AlphaFoldDB" id="A0A6P7MVN3"/>
<feature type="domain" description="C2 PI3K-type" evidence="2">
    <location>
        <begin position="1"/>
        <end position="134"/>
    </location>
</feature>
<dbReference type="InParanoid" id="A0A6P7MVN3"/>
<dbReference type="InterPro" id="IPR035892">
    <property type="entry name" value="C2_domain_sf"/>
</dbReference>
<organism evidence="3 4">
    <name type="scientific">Betta splendens</name>
    <name type="common">Siamese fighting fish</name>
    <dbReference type="NCBI Taxonomy" id="158456"/>
    <lineage>
        <taxon>Eukaryota</taxon>
        <taxon>Metazoa</taxon>
        <taxon>Chordata</taxon>
        <taxon>Craniata</taxon>
        <taxon>Vertebrata</taxon>
        <taxon>Euteleostomi</taxon>
        <taxon>Actinopterygii</taxon>
        <taxon>Neopterygii</taxon>
        <taxon>Teleostei</taxon>
        <taxon>Neoteleostei</taxon>
        <taxon>Acanthomorphata</taxon>
        <taxon>Anabantaria</taxon>
        <taxon>Anabantiformes</taxon>
        <taxon>Anabantoidei</taxon>
        <taxon>Osphronemidae</taxon>
        <taxon>Betta</taxon>
    </lineage>
</organism>